<dbReference type="NCBIfam" id="TIGR01409">
    <property type="entry name" value="TAT_signal_seq"/>
    <property type="match status" value="1"/>
</dbReference>
<evidence type="ECO:0000256" key="1">
    <source>
        <dbReference type="ARBA" id="ARBA00011245"/>
    </source>
</evidence>
<dbReference type="InterPro" id="IPR002355">
    <property type="entry name" value="Cu_oxidase_Cu_BS"/>
</dbReference>
<dbReference type="CDD" id="cd04232">
    <property type="entry name" value="CuRO_1_CueO_FtsP"/>
    <property type="match status" value="1"/>
</dbReference>
<evidence type="ECO:0000256" key="5">
    <source>
        <dbReference type="ARBA" id="ARBA00038978"/>
    </source>
</evidence>
<dbReference type="AlphaFoldDB" id="A0A6I6ENQ6"/>
<dbReference type="Pfam" id="PF07732">
    <property type="entry name" value="Cu-oxidase_3"/>
    <property type="match status" value="1"/>
</dbReference>
<dbReference type="EC" id="1.16.3.4" evidence="5"/>
<proteinExistence type="predicted"/>
<dbReference type="NCBIfam" id="NF008205">
    <property type="entry name" value="PRK10965.1"/>
    <property type="match status" value="1"/>
</dbReference>
<dbReference type="EMBL" id="CP046509">
    <property type="protein sequence ID" value="QGU89755.1"/>
    <property type="molecule type" value="Genomic_DNA"/>
</dbReference>
<dbReference type="PANTHER" id="PTHR48267:SF1">
    <property type="entry name" value="BILIRUBIN OXIDASE"/>
    <property type="match status" value="1"/>
</dbReference>
<evidence type="ECO:0000256" key="3">
    <source>
        <dbReference type="ARBA" id="ARBA00022729"/>
    </source>
</evidence>
<evidence type="ECO:0000256" key="6">
    <source>
        <dbReference type="ARBA" id="ARBA00041027"/>
    </source>
</evidence>
<evidence type="ECO:0000259" key="11">
    <source>
        <dbReference type="Pfam" id="PF07731"/>
    </source>
</evidence>
<dbReference type="InterPro" id="IPR045087">
    <property type="entry name" value="Cu-oxidase_fam"/>
</dbReference>
<evidence type="ECO:0000313" key="13">
    <source>
        <dbReference type="EMBL" id="QGU89755.1"/>
    </source>
</evidence>
<dbReference type="CDD" id="cd13867">
    <property type="entry name" value="CuRO_2_CueO_FtsP"/>
    <property type="match status" value="1"/>
</dbReference>
<dbReference type="InterPro" id="IPR011706">
    <property type="entry name" value="Cu-oxidase_C"/>
</dbReference>
<keyword evidence="3 10" id="KW-0732">Signal</keyword>
<evidence type="ECO:0000256" key="7">
    <source>
        <dbReference type="ARBA" id="ARBA00042896"/>
    </source>
</evidence>
<feature type="signal peptide" evidence="10">
    <location>
        <begin position="1"/>
        <end position="28"/>
    </location>
</feature>
<feature type="chain" id="PRO_5026013228" description="Multicopper oxidase CueO" evidence="10">
    <location>
        <begin position="29"/>
        <end position="553"/>
    </location>
</feature>
<evidence type="ECO:0000256" key="8">
    <source>
        <dbReference type="ARBA" id="ARBA00043090"/>
    </source>
</evidence>
<dbReference type="InterPro" id="IPR006311">
    <property type="entry name" value="TAT_signal"/>
</dbReference>
<comment type="catalytic activity">
    <reaction evidence="9">
        <text>4 Cu(+) + O2 + 4 H(+) = 4 Cu(2+) + 2 H2O</text>
        <dbReference type="Rhea" id="RHEA:30083"/>
        <dbReference type="ChEBI" id="CHEBI:15377"/>
        <dbReference type="ChEBI" id="CHEBI:15378"/>
        <dbReference type="ChEBI" id="CHEBI:15379"/>
        <dbReference type="ChEBI" id="CHEBI:29036"/>
        <dbReference type="ChEBI" id="CHEBI:49552"/>
        <dbReference type="EC" id="1.16.3.4"/>
    </reaction>
    <physiologicalReaction direction="left-to-right" evidence="9">
        <dbReference type="Rhea" id="RHEA:30084"/>
    </physiologicalReaction>
</comment>
<dbReference type="InterPro" id="IPR008972">
    <property type="entry name" value="Cupredoxin"/>
</dbReference>
<dbReference type="Pfam" id="PF10518">
    <property type="entry name" value="TAT_signal"/>
    <property type="match status" value="1"/>
</dbReference>
<dbReference type="InterPro" id="IPR011707">
    <property type="entry name" value="Cu-oxidase-like_N"/>
</dbReference>
<dbReference type="PROSITE" id="PS51318">
    <property type="entry name" value="TAT"/>
    <property type="match status" value="1"/>
</dbReference>
<dbReference type="SUPFAM" id="SSF49503">
    <property type="entry name" value="Cupredoxins"/>
    <property type="match status" value="3"/>
</dbReference>
<reference evidence="13 14" key="1">
    <citation type="submission" date="2019-12" db="EMBL/GenBank/DDBJ databases">
        <title>Erwinia sp. nov., isolated from droppings of birds in the Qinghai-Tiebt plateau of China.</title>
        <authorList>
            <person name="Ge Y."/>
        </authorList>
    </citation>
    <scope>NUCLEOTIDE SEQUENCE [LARGE SCALE GENOMIC DNA]</scope>
    <source>
        <strain evidence="13 14">J780</strain>
    </source>
</reference>
<dbReference type="GO" id="GO:0016491">
    <property type="term" value="F:oxidoreductase activity"/>
    <property type="evidence" value="ECO:0007669"/>
    <property type="project" value="UniProtKB-KW"/>
</dbReference>
<name>A0A6I6ENQ6_9GAMM</name>
<sequence length="553" mass="60593">MQRRDFIKLSAALGAASALPLWSRSLMAAEQRPLLPIPTLLTPDARSEITLTAQAGISNWRGKNVPTWGYNGSLLGPAIQLERGKEVNINIHNRLPEATTVHWHGLEVPGEVDGGPQARIEPNKSRRVTFTPDQPASTCWFHPHQHGRTGYQVSQGLAGLMLINDPESGKLLLPKQWGIDDIPVILQDKRLSSDGTQIDYQLDIMSAAVGWFGDTMLTNGAIYPQTGVSRGWLRLRLLNGCNARSLNLATSDRRPMYVIASDGGLLAEPVKLSELPMLPGERFEVLVDTSDGKAFDLQTLPVRQMGMTLQPFDQPLPVLAIMPLRVLASGSLPDKLVDVPAIPATDGLKSRWLQLTMDPELDHRGMMAMMQKHGKASMAGMDHGDMSGMDHGNMAGMDHGNMSGMKHGDMAGTDHGNMAGMKHGDMAGMNHGKPAKEYDFHDGNRINGVAFNMDKPSFEAKQGEYEKWTISGEGDMMLHPFHVHGTQFRILSENGKPPAAHRSGWKDIVEVEGARSEVLVRFNHKADAANAYMAHCHLLEHEDTGMMLGFTVA</sequence>
<dbReference type="GO" id="GO:0005507">
    <property type="term" value="F:copper ion binding"/>
    <property type="evidence" value="ECO:0007669"/>
    <property type="project" value="InterPro"/>
</dbReference>
<evidence type="ECO:0000256" key="9">
    <source>
        <dbReference type="ARBA" id="ARBA00048092"/>
    </source>
</evidence>
<dbReference type="PANTHER" id="PTHR48267">
    <property type="entry name" value="CUPREDOXIN SUPERFAMILY PROTEIN"/>
    <property type="match status" value="1"/>
</dbReference>
<accession>A0A6I6ENQ6</accession>
<dbReference type="Gene3D" id="2.60.40.420">
    <property type="entry name" value="Cupredoxins - blue copper proteins"/>
    <property type="match status" value="3"/>
</dbReference>
<dbReference type="PROSITE" id="PS00080">
    <property type="entry name" value="MULTICOPPER_OXIDASE2"/>
    <property type="match status" value="1"/>
</dbReference>
<evidence type="ECO:0000256" key="10">
    <source>
        <dbReference type="SAM" id="SignalP"/>
    </source>
</evidence>
<evidence type="ECO:0000256" key="2">
    <source>
        <dbReference type="ARBA" id="ARBA00022723"/>
    </source>
</evidence>
<protein>
    <recommendedName>
        <fullName evidence="6">Multicopper oxidase CueO</fullName>
        <ecNumber evidence="5">1.16.3.4</ecNumber>
    </recommendedName>
    <alternativeName>
        <fullName evidence="7">Copper efflux oxidase</fullName>
    </alternativeName>
    <alternativeName>
        <fullName evidence="8">Cuprous oxidase</fullName>
    </alternativeName>
</protein>
<gene>
    <name evidence="13" type="primary">cueO</name>
    <name evidence="13" type="ORF">GN242_17370</name>
</gene>
<organism evidence="13 14">
    <name type="scientific">Erwinia sorbitola</name>
    <dbReference type="NCBI Taxonomy" id="2681984"/>
    <lineage>
        <taxon>Bacteria</taxon>
        <taxon>Pseudomonadati</taxon>
        <taxon>Pseudomonadota</taxon>
        <taxon>Gammaproteobacteria</taxon>
        <taxon>Enterobacterales</taxon>
        <taxon>Erwiniaceae</taxon>
        <taxon>Erwinia</taxon>
    </lineage>
</organism>
<evidence type="ECO:0000259" key="12">
    <source>
        <dbReference type="Pfam" id="PF07732"/>
    </source>
</evidence>
<evidence type="ECO:0000313" key="14">
    <source>
        <dbReference type="Proteomes" id="UP000424752"/>
    </source>
</evidence>
<dbReference type="RefSeq" id="WP_156288314.1">
    <property type="nucleotide sequence ID" value="NZ_CP046509.1"/>
</dbReference>
<feature type="domain" description="Plastocyanin-like" evidence="12">
    <location>
        <begin position="62"/>
        <end position="167"/>
    </location>
</feature>
<keyword evidence="4" id="KW-0560">Oxidoreductase</keyword>
<dbReference type="Proteomes" id="UP000424752">
    <property type="component" value="Chromosome"/>
</dbReference>
<dbReference type="Pfam" id="PF07731">
    <property type="entry name" value="Cu-oxidase_2"/>
    <property type="match status" value="1"/>
</dbReference>
<feature type="domain" description="Plastocyanin-like" evidence="11">
    <location>
        <begin position="440"/>
        <end position="552"/>
    </location>
</feature>
<dbReference type="KEGG" id="erwi:GN242_17370"/>
<comment type="subunit">
    <text evidence="1">Monomer.</text>
</comment>
<dbReference type="InterPro" id="IPR019546">
    <property type="entry name" value="TAT_signal_bac_arc"/>
</dbReference>
<evidence type="ECO:0000256" key="4">
    <source>
        <dbReference type="ARBA" id="ARBA00023002"/>
    </source>
</evidence>
<dbReference type="CDD" id="cd13890">
    <property type="entry name" value="CuRO_3_CueO_FtsP"/>
    <property type="match status" value="1"/>
</dbReference>
<keyword evidence="2" id="KW-0479">Metal-binding</keyword>